<dbReference type="PANTHER" id="PTHR30189">
    <property type="entry name" value="LPS-ASSEMBLY PROTEIN"/>
    <property type="match status" value="1"/>
</dbReference>
<evidence type="ECO:0000259" key="5">
    <source>
        <dbReference type="Pfam" id="PF03968"/>
    </source>
</evidence>
<evidence type="ECO:0000259" key="6">
    <source>
        <dbReference type="Pfam" id="PF04453"/>
    </source>
</evidence>
<keyword evidence="3 4" id="KW-0998">Cell outer membrane</keyword>
<dbReference type="InterPro" id="IPR005653">
    <property type="entry name" value="OstA-like_N"/>
</dbReference>
<dbReference type="GO" id="GO:1990351">
    <property type="term" value="C:transporter complex"/>
    <property type="evidence" value="ECO:0007669"/>
    <property type="project" value="TreeGrafter"/>
</dbReference>
<proteinExistence type="inferred from homology"/>
<dbReference type="GO" id="GO:0043165">
    <property type="term" value="P:Gram-negative-bacterium-type cell outer membrane assembly"/>
    <property type="evidence" value="ECO:0007669"/>
    <property type="project" value="UniProtKB-UniRule"/>
</dbReference>
<dbReference type="STRING" id="392484.LP43_1484"/>
<sequence precursor="true">MRRVKVLSTILMSCFAGGVFAEQEQGLTCHFGYENLFMPVSTADPEQSEVDVKANHVQLLQTGTSVFSGDVDITRAGQQLSSDRATYNRTSGDVTASGDVRLRDSEIIIDSEQAEWSLNNDEGLMLNAEYRIRQMHARGEAAHVFRKGKATTNLKDATYTTCPEGSNVWQLKANKVHLNHETAVGEASNVVVRMGGWPIFYTPYINFPLNDERKSGLLAPTIGTSSETGFDLATPYYWNIAPDMDATITPRYMSDRGLMLSGQYRYLSEYSEGEIEASFLGSDDLRKDGDEPNPYYNEDRKLFTWQNLSQFDNGWRAKVDYGYVSDDDYFSDFGSGLSLSSRTHLNRRAETGYRGDVWDFTARVQGYQTLRDVNEQYKRLPQFLLSGHLPDQALGLSYELDAEFVEFDHKDKVEGQRIDFEPAVSLPMGTAAFYATPRVALNHTRYDLKNDLTNSFDDSATRTLPIASFDTGVFFDREIDIWDDSYIQTIEPRAFYLYIPHRDQSDIPDFDTALSTFNMIRLFSYDRFIGRDRVGDANQLSLAVTSRIIDEQTGKEALSFTLGQIQYFSDREVFLPGASVQEDRESDMIAEAVAYINDEWSVNGEVQWDPDVNESNLSSVGLRYRAENGTIFNISHRYRRENAATNVQEGLEHLDVSAHLPINQQWSVFGRYYRSINTGRTLEGLFGVEYDSCCWATRLAIRNYVNEGNIFSNANTQEQDRNLSIYLQIELKGLGSFGKKSDSLLEQSIRGYQAD</sequence>
<evidence type="ECO:0000256" key="4">
    <source>
        <dbReference type="HAMAP-Rule" id="MF_01411"/>
    </source>
</evidence>
<dbReference type="RefSeq" id="WP_036313791.1">
    <property type="nucleotide sequence ID" value="NZ_JRQD01000003.1"/>
</dbReference>
<reference evidence="8 9" key="1">
    <citation type="submission" date="2014-09" db="EMBL/GenBank/DDBJ databases">
        <authorList>
            <person name="Grob C."/>
            <person name="Taubert M."/>
            <person name="Howat A.M."/>
            <person name="Burns O.J."/>
            <person name="Dixon J.L."/>
            <person name="Chen Y."/>
            <person name="Murrell J.C."/>
        </authorList>
    </citation>
    <scope>NUCLEOTIDE SEQUENCE [LARGE SCALE GENOMIC DNA]</scope>
    <source>
        <strain evidence="8">L4</strain>
    </source>
</reference>
<comment type="subcellular location">
    <subcellularLocation>
        <location evidence="4">Cell outer membrane</location>
    </subcellularLocation>
</comment>
<evidence type="ECO:0000256" key="3">
    <source>
        <dbReference type="ARBA" id="ARBA00023237"/>
    </source>
</evidence>
<comment type="similarity">
    <text evidence="4">Belongs to the LptD family.</text>
</comment>
<dbReference type="InterPro" id="IPR007543">
    <property type="entry name" value="LptD_C"/>
</dbReference>
<evidence type="ECO:0000256" key="1">
    <source>
        <dbReference type="ARBA" id="ARBA00022729"/>
    </source>
</evidence>
<dbReference type="InterPro" id="IPR020889">
    <property type="entry name" value="LipoPS_assembly_LptD"/>
</dbReference>
<evidence type="ECO:0000259" key="7">
    <source>
        <dbReference type="Pfam" id="PF19838"/>
    </source>
</evidence>
<gene>
    <name evidence="4" type="primary">lptD</name>
    <name evidence="8" type="ORF">LP43_1484</name>
</gene>
<dbReference type="Pfam" id="PF04453">
    <property type="entry name" value="LptD"/>
    <property type="match status" value="1"/>
</dbReference>
<dbReference type="Pfam" id="PF03968">
    <property type="entry name" value="LptD_N"/>
    <property type="match status" value="1"/>
</dbReference>
<dbReference type="GO" id="GO:0009279">
    <property type="term" value="C:cell outer membrane"/>
    <property type="evidence" value="ECO:0007669"/>
    <property type="project" value="UniProtKB-SubCell"/>
</dbReference>
<evidence type="ECO:0000256" key="2">
    <source>
        <dbReference type="ARBA" id="ARBA00023136"/>
    </source>
</evidence>
<evidence type="ECO:0000313" key="9">
    <source>
        <dbReference type="Proteomes" id="UP000029999"/>
    </source>
</evidence>
<feature type="chain" id="PRO_5008983610" description="LPS-assembly protein LptD" evidence="4">
    <location>
        <begin position="22"/>
        <end position="755"/>
    </location>
</feature>
<protein>
    <recommendedName>
        <fullName evidence="4">LPS-assembly protein LptD</fullName>
    </recommendedName>
</protein>
<dbReference type="GO" id="GO:0015920">
    <property type="term" value="P:lipopolysaccharide transport"/>
    <property type="evidence" value="ECO:0007669"/>
    <property type="project" value="InterPro"/>
</dbReference>
<keyword evidence="1 4" id="KW-0732">Signal</keyword>
<name>A0A0A0BH14_9GAMM</name>
<dbReference type="Proteomes" id="UP000029999">
    <property type="component" value="Unassembled WGS sequence"/>
</dbReference>
<comment type="subunit">
    <text evidence="4">Component of the lipopolysaccharide transport and assembly complex. Interacts with LptE and LptA.</text>
</comment>
<dbReference type="InterPro" id="IPR045659">
    <property type="entry name" value="LptD_2"/>
</dbReference>
<comment type="function">
    <text evidence="4">Together with LptE, is involved in the assembly of lipopolysaccharide (LPS) at the surface of the outer membrane.</text>
</comment>
<feature type="domain" description="LPS-assembly protein LptD central" evidence="7">
    <location>
        <begin position="198"/>
        <end position="283"/>
    </location>
</feature>
<dbReference type="AlphaFoldDB" id="A0A0A0BH14"/>
<dbReference type="EMBL" id="JRQD01000003">
    <property type="protein sequence ID" value="KGM06987.1"/>
    <property type="molecule type" value="Genomic_DNA"/>
</dbReference>
<feature type="domain" description="Organic solvent tolerance-like N-terminal" evidence="5">
    <location>
        <begin position="52"/>
        <end position="182"/>
    </location>
</feature>
<keyword evidence="2 4" id="KW-0472">Membrane</keyword>
<evidence type="ECO:0000313" key="8">
    <source>
        <dbReference type="EMBL" id="KGM06987.1"/>
    </source>
</evidence>
<dbReference type="Gene3D" id="2.60.450.10">
    <property type="entry name" value="Lipopolysaccharide (LPS) transport protein A like domain"/>
    <property type="match status" value="1"/>
</dbReference>
<dbReference type="Pfam" id="PF19838">
    <property type="entry name" value="LptD_2"/>
    <property type="match status" value="1"/>
</dbReference>
<comment type="caution">
    <text evidence="8">The sequence shown here is derived from an EMBL/GenBank/DDBJ whole genome shotgun (WGS) entry which is preliminary data.</text>
</comment>
<feature type="domain" description="LptD C-terminal" evidence="6">
    <location>
        <begin position="299"/>
        <end position="666"/>
    </location>
</feature>
<dbReference type="InterPro" id="IPR050218">
    <property type="entry name" value="LptD"/>
</dbReference>
<feature type="signal peptide" evidence="4">
    <location>
        <begin position="1"/>
        <end position="21"/>
    </location>
</feature>
<organism evidence="8 9">
    <name type="scientific">Methylophaga thiooxydans</name>
    <dbReference type="NCBI Taxonomy" id="392484"/>
    <lineage>
        <taxon>Bacteria</taxon>
        <taxon>Pseudomonadati</taxon>
        <taxon>Pseudomonadota</taxon>
        <taxon>Gammaproteobacteria</taxon>
        <taxon>Thiotrichales</taxon>
        <taxon>Piscirickettsiaceae</taxon>
        <taxon>Methylophaga</taxon>
    </lineage>
</organism>
<accession>A0A0A0BH14</accession>
<comment type="caution">
    <text evidence="4">Lacks conserved residue(s) required for the propagation of feature annotation.</text>
</comment>
<dbReference type="HAMAP" id="MF_01411">
    <property type="entry name" value="LPS_assembly_LptD"/>
    <property type="match status" value="1"/>
</dbReference>
<dbReference type="PANTHER" id="PTHR30189:SF1">
    <property type="entry name" value="LPS-ASSEMBLY PROTEIN LPTD"/>
    <property type="match status" value="1"/>
</dbReference>